<keyword evidence="6" id="KW-0998">Cell outer membrane</keyword>
<dbReference type="Pfam" id="PF03958">
    <property type="entry name" value="Secretin_N"/>
    <property type="match status" value="1"/>
</dbReference>
<dbReference type="PANTHER" id="PTHR30604">
    <property type="entry name" value="PROTEIN TRANSPORT PROTEIN HOFQ"/>
    <property type="match status" value="1"/>
</dbReference>
<dbReference type="Proteomes" id="UP000236724">
    <property type="component" value="Unassembled WGS sequence"/>
</dbReference>
<dbReference type="Gene3D" id="3.30.1370.130">
    <property type="match status" value="1"/>
</dbReference>
<proteinExistence type="inferred from homology"/>
<dbReference type="AlphaFoldDB" id="A0A1H6F698"/>
<dbReference type="InterPro" id="IPR001775">
    <property type="entry name" value="GspD/PilQ"/>
</dbReference>
<evidence type="ECO:0000259" key="9">
    <source>
        <dbReference type="Pfam" id="PF03958"/>
    </source>
</evidence>
<feature type="domain" description="Type II/III secretion system secretin-like" evidence="8">
    <location>
        <begin position="242"/>
        <end position="396"/>
    </location>
</feature>
<dbReference type="InterPro" id="IPR004846">
    <property type="entry name" value="T2SS/T3SS_dom"/>
</dbReference>
<dbReference type="InterPro" id="IPR013355">
    <property type="entry name" value="Pilus_4_PilQ"/>
</dbReference>
<keyword evidence="11" id="KW-1185">Reference proteome</keyword>
<dbReference type="Gene3D" id="3.30.1370.120">
    <property type="match status" value="1"/>
</dbReference>
<dbReference type="GO" id="GO:0009279">
    <property type="term" value="C:cell outer membrane"/>
    <property type="evidence" value="ECO:0007669"/>
    <property type="project" value="UniProtKB-SubCell"/>
</dbReference>
<keyword evidence="5" id="KW-0472">Membrane</keyword>
<gene>
    <name evidence="10" type="primary">pilQ_2</name>
    <name evidence="10" type="ORF">MBHS_00370</name>
</gene>
<evidence type="ECO:0000313" key="10">
    <source>
        <dbReference type="EMBL" id="SEH04524.1"/>
    </source>
</evidence>
<dbReference type="GO" id="GO:0009306">
    <property type="term" value="P:protein secretion"/>
    <property type="evidence" value="ECO:0007669"/>
    <property type="project" value="InterPro"/>
</dbReference>
<dbReference type="PANTHER" id="PTHR30604:SF1">
    <property type="entry name" value="DNA UTILIZATION PROTEIN HOFQ"/>
    <property type="match status" value="1"/>
</dbReference>
<evidence type="ECO:0000256" key="6">
    <source>
        <dbReference type="ARBA" id="ARBA00023237"/>
    </source>
</evidence>
<evidence type="ECO:0000256" key="2">
    <source>
        <dbReference type="ARBA" id="ARBA00006304"/>
    </source>
</evidence>
<dbReference type="InterPro" id="IPR004845">
    <property type="entry name" value="T2SS_GspD_CS"/>
</dbReference>
<reference evidence="10 11" key="1">
    <citation type="submission" date="2016-10" db="EMBL/GenBank/DDBJ databases">
        <authorList>
            <person name="de Groot N.N."/>
        </authorList>
    </citation>
    <scope>NUCLEOTIDE SEQUENCE [LARGE SCALE GENOMIC DNA]</scope>
    <source>
        <strain evidence="10">MBHS1</strain>
    </source>
</reference>
<evidence type="ECO:0000259" key="8">
    <source>
        <dbReference type="Pfam" id="PF00263"/>
    </source>
</evidence>
<evidence type="ECO:0000256" key="5">
    <source>
        <dbReference type="ARBA" id="ARBA00023136"/>
    </source>
</evidence>
<accession>A0A1H6F698</accession>
<comment type="subcellular location">
    <subcellularLocation>
        <location evidence="1 7">Cell outer membrane</location>
    </subcellularLocation>
</comment>
<dbReference type="NCBIfam" id="TIGR02515">
    <property type="entry name" value="IV_pilus_PilQ"/>
    <property type="match status" value="1"/>
</dbReference>
<comment type="similarity">
    <text evidence="2">Belongs to the bacterial secretin family. PilQ subfamily.</text>
</comment>
<dbReference type="InterPro" id="IPR038591">
    <property type="entry name" value="NolW-like_sf"/>
</dbReference>
<evidence type="ECO:0000256" key="7">
    <source>
        <dbReference type="RuleBase" id="RU004004"/>
    </source>
</evidence>
<organism evidence="10 11">
    <name type="scientific">Candidatus Venteria ishoeyi</name>
    <dbReference type="NCBI Taxonomy" id="1899563"/>
    <lineage>
        <taxon>Bacteria</taxon>
        <taxon>Pseudomonadati</taxon>
        <taxon>Pseudomonadota</taxon>
        <taxon>Gammaproteobacteria</taxon>
        <taxon>Thiotrichales</taxon>
        <taxon>Thiotrichaceae</taxon>
        <taxon>Venteria</taxon>
    </lineage>
</organism>
<dbReference type="EMBL" id="FMSV02000058">
    <property type="protein sequence ID" value="SEH04524.1"/>
    <property type="molecule type" value="Genomic_DNA"/>
</dbReference>
<evidence type="ECO:0000256" key="4">
    <source>
        <dbReference type="ARBA" id="ARBA00022729"/>
    </source>
</evidence>
<keyword evidence="3 7" id="KW-0813">Transport</keyword>
<sequence length="403" mass="44019">MQGFNLVTTNDIKGKKIALRLKNVPWDQAWDIILESNALGYEELGNVRSVDLKTRLDERRREQLEASKQIKELEPLRTELIQINYSKAGDLKTLLQKRTTGSSDTGYSFLSARGNISVDTRTNKLLVQDTADKISDIRRLILKLDRPVRQVLIESRVVIASDDFARDLGVSFGHKTNATFGPNDEWGITTGRYSTDGVAAAAAPDSNFLVDLPANPAEGLPAMLGLAVGKVGSYLLQLELSALQSEGRGQIISNPRVITANQKTATVTQGLEVAVAGIPAPNAAAVPTFKEAVLELEVTPQITPDDRVIMDLKITKDNPQPGAATGNFERRSLETQVLVNNGETVVLGGVYEQTITNRSYRVPFLSSLPLIGILFQNQQKGNNKKELLIFVTPKILQDASTSS</sequence>
<dbReference type="InterPro" id="IPR005644">
    <property type="entry name" value="NolW-like"/>
</dbReference>
<feature type="domain" description="NolW-like" evidence="9">
    <location>
        <begin position="78"/>
        <end position="150"/>
    </location>
</feature>
<dbReference type="InterPro" id="IPR051808">
    <property type="entry name" value="Type_IV_pilus_biogenesis"/>
</dbReference>
<protein>
    <submittedName>
        <fullName evidence="10">Type IV pilus biogenesis and competence protein PilQ</fullName>
    </submittedName>
</protein>
<name>A0A1H6F698_9GAMM</name>
<evidence type="ECO:0000256" key="3">
    <source>
        <dbReference type="ARBA" id="ARBA00022448"/>
    </source>
</evidence>
<dbReference type="PRINTS" id="PR00811">
    <property type="entry name" value="BCTERIALGSPD"/>
</dbReference>
<dbReference type="PROSITE" id="PS00875">
    <property type="entry name" value="T2SP_D"/>
    <property type="match status" value="1"/>
</dbReference>
<evidence type="ECO:0000313" key="11">
    <source>
        <dbReference type="Proteomes" id="UP000236724"/>
    </source>
</evidence>
<keyword evidence="4" id="KW-0732">Signal</keyword>
<evidence type="ECO:0000256" key="1">
    <source>
        <dbReference type="ARBA" id="ARBA00004442"/>
    </source>
</evidence>
<dbReference type="Pfam" id="PF00263">
    <property type="entry name" value="Secretin"/>
    <property type="match status" value="1"/>
</dbReference>